<organism evidence="2 3">
    <name type="scientific">Marmoricola endophyticus</name>
    <dbReference type="NCBI Taxonomy" id="2040280"/>
    <lineage>
        <taxon>Bacteria</taxon>
        <taxon>Bacillati</taxon>
        <taxon>Actinomycetota</taxon>
        <taxon>Actinomycetes</taxon>
        <taxon>Propionibacteriales</taxon>
        <taxon>Nocardioidaceae</taxon>
        <taxon>Marmoricola</taxon>
    </lineage>
</organism>
<keyword evidence="1" id="KW-0812">Transmembrane</keyword>
<name>A0A917F1X3_9ACTN</name>
<feature type="transmembrane region" description="Helical" evidence="1">
    <location>
        <begin position="208"/>
        <end position="229"/>
    </location>
</feature>
<comment type="caution">
    <text evidence="2">The sequence shown here is derived from an EMBL/GenBank/DDBJ whole genome shotgun (WGS) entry which is preliminary data.</text>
</comment>
<feature type="transmembrane region" description="Helical" evidence="1">
    <location>
        <begin position="81"/>
        <end position="98"/>
    </location>
</feature>
<dbReference type="AlphaFoldDB" id="A0A917F1X3"/>
<protein>
    <recommendedName>
        <fullName evidence="4">DUF418 domain-containing protein</fullName>
    </recommendedName>
</protein>
<evidence type="ECO:0000313" key="2">
    <source>
        <dbReference type="EMBL" id="GGF34777.1"/>
    </source>
</evidence>
<evidence type="ECO:0000313" key="3">
    <source>
        <dbReference type="Proteomes" id="UP000649179"/>
    </source>
</evidence>
<dbReference type="EMBL" id="BMKQ01000001">
    <property type="protein sequence ID" value="GGF34777.1"/>
    <property type="molecule type" value="Genomic_DNA"/>
</dbReference>
<sequence length="362" mass="37659">MHRASTVGLYDPPMRSGPAPRETGLDVVRAVALVSMYVAHFAPSDGPGGVLGLSEYLTAPLFAFLIGWSAHLALARGRESVRDVTVRGLVVLLVGLALEPAIDQIYVILPWLALLIWVMGALSRLGSRWLVVLATGLVLVEPTLLDRSRDWLQSAAPERHGAGIVSPVDLLPKLVELAAGGDAYRLTVLVPMACLGVLVARHAAGGPVGMITGATACAGSAVLLLLGQLDAVTLEPYSGRWAELVLEALLVVAVTFVVRRAAAVLPRTARLLAPAGAMTLSLYVVQVLASQAWIAAGVSDRGLGGTSVATDDSWLLLAVLVLGSVVLAAAWARLLGGTPLARGPLEAVVHRLTRASAPVRAA</sequence>
<feature type="transmembrane region" description="Helical" evidence="1">
    <location>
        <begin position="314"/>
        <end position="332"/>
    </location>
</feature>
<feature type="transmembrane region" description="Helical" evidence="1">
    <location>
        <begin position="271"/>
        <end position="294"/>
    </location>
</feature>
<feature type="transmembrane region" description="Helical" evidence="1">
    <location>
        <begin position="241"/>
        <end position="259"/>
    </location>
</feature>
<reference evidence="2" key="1">
    <citation type="journal article" date="2014" name="Int. J. Syst. Evol. Microbiol.">
        <title>Complete genome sequence of Corynebacterium casei LMG S-19264T (=DSM 44701T), isolated from a smear-ripened cheese.</title>
        <authorList>
            <consortium name="US DOE Joint Genome Institute (JGI-PGF)"/>
            <person name="Walter F."/>
            <person name="Albersmeier A."/>
            <person name="Kalinowski J."/>
            <person name="Ruckert C."/>
        </authorList>
    </citation>
    <scope>NUCLEOTIDE SEQUENCE</scope>
    <source>
        <strain evidence="2">CGMCC 1.16067</strain>
    </source>
</reference>
<evidence type="ECO:0000256" key="1">
    <source>
        <dbReference type="SAM" id="Phobius"/>
    </source>
</evidence>
<reference evidence="2" key="2">
    <citation type="submission" date="2020-09" db="EMBL/GenBank/DDBJ databases">
        <authorList>
            <person name="Sun Q."/>
            <person name="Zhou Y."/>
        </authorList>
    </citation>
    <scope>NUCLEOTIDE SEQUENCE</scope>
    <source>
        <strain evidence="2">CGMCC 1.16067</strain>
    </source>
</reference>
<gene>
    <name evidence="2" type="ORF">GCM10011519_05280</name>
</gene>
<keyword evidence="1" id="KW-1133">Transmembrane helix</keyword>
<evidence type="ECO:0008006" key="4">
    <source>
        <dbReference type="Google" id="ProtNLM"/>
    </source>
</evidence>
<proteinExistence type="predicted"/>
<feature type="transmembrane region" description="Helical" evidence="1">
    <location>
        <begin position="56"/>
        <end position="74"/>
    </location>
</feature>
<keyword evidence="1" id="KW-0472">Membrane</keyword>
<feature type="transmembrane region" description="Helical" evidence="1">
    <location>
        <begin position="104"/>
        <end position="122"/>
    </location>
</feature>
<dbReference type="Proteomes" id="UP000649179">
    <property type="component" value="Unassembled WGS sequence"/>
</dbReference>
<keyword evidence="3" id="KW-1185">Reference proteome</keyword>
<accession>A0A917F1X3</accession>